<organism evidence="1 2">
    <name type="scientific">Streptomyces microflavus DSM 40593</name>
    <dbReference type="NCBI Taxonomy" id="1303692"/>
    <lineage>
        <taxon>Bacteria</taxon>
        <taxon>Bacillati</taxon>
        <taxon>Actinomycetota</taxon>
        <taxon>Actinomycetes</taxon>
        <taxon>Kitasatosporales</taxon>
        <taxon>Streptomycetaceae</taxon>
        <taxon>Streptomyces</taxon>
    </lineage>
</organism>
<dbReference type="HOGENOM" id="CLU_885437_0_0_11"/>
<dbReference type="eggNOG" id="ENOG50322FD">
    <property type="taxonomic scope" value="Bacteria"/>
</dbReference>
<dbReference type="PATRIC" id="fig|1303692.3.peg.3738"/>
<evidence type="ECO:0000313" key="2">
    <source>
        <dbReference type="Proteomes" id="UP000013304"/>
    </source>
</evidence>
<dbReference type="Proteomes" id="UP000013304">
    <property type="component" value="Chromosome"/>
</dbReference>
<reference evidence="1 2" key="1">
    <citation type="submission" date="2013-04" db="EMBL/GenBank/DDBJ databases">
        <title>Complete genome sequence of Streptomyces fulvissimus.</title>
        <authorList>
            <person name="Myronovskyi M."/>
            <person name="Tokovenko B."/>
            <person name="Manderscheid N."/>
            <person name="Petzke L."/>
            <person name="Luzhetskyy A."/>
        </authorList>
    </citation>
    <scope>NUCLEOTIDE SEQUENCE [LARGE SCALE GENOMIC DNA]</scope>
    <source>
        <strain evidence="1 2">DSM 40593</strain>
    </source>
</reference>
<dbReference type="AlphaFoldDB" id="N0D088"/>
<dbReference type="RefSeq" id="WP_015609994.1">
    <property type="nucleotide sequence ID" value="NC_021177.1"/>
</dbReference>
<accession>N0D088</accession>
<protein>
    <recommendedName>
        <fullName evidence="3">Minor tail protein</fullName>
    </recommendedName>
</protein>
<evidence type="ECO:0008006" key="3">
    <source>
        <dbReference type="Google" id="ProtNLM"/>
    </source>
</evidence>
<name>N0D088_STRMI</name>
<sequence>MAQDSWPSPAHNNRAVTDSEYEQMAARDSDDGIYGTPDDPAVVTAGTGLTVNVRANVSAAVRGHAWTSGGTTVVLNIGANGAGQTRLDRVVLRLDRSTWTVRAVIKQGTAGGAAPPLTRNPGPTGVWEVLLATVTVPAGALSTTVTRAELYVGSRVRPAHSARLNPHPEAGEMAYCTDTDELRMWTGAKWVTTYSNPGAINVNAFVPGWATETDSVIEVRNGVVQLRLGSFQRLSTALPGETNSRLPVLIPPAYRHPVRDQYLTCYITGGSVGRVTVRSAASTEPGQVWLTQKPDIPFGRRVLTSGASWNVS</sequence>
<proteinExistence type="predicted"/>
<dbReference type="OrthoDB" id="3478344at2"/>
<gene>
    <name evidence="1" type="ORF">SFUL_3724</name>
</gene>
<dbReference type="EMBL" id="CP005080">
    <property type="protein sequence ID" value="AGK78642.1"/>
    <property type="molecule type" value="Genomic_DNA"/>
</dbReference>
<dbReference type="KEGG" id="sfi:SFUL_3724"/>
<evidence type="ECO:0000313" key="1">
    <source>
        <dbReference type="EMBL" id="AGK78642.1"/>
    </source>
</evidence>